<keyword evidence="3" id="KW-1185">Reference proteome</keyword>
<evidence type="ECO:0000313" key="2">
    <source>
        <dbReference type="EMBL" id="KAF1986682.1"/>
    </source>
</evidence>
<sequence>MYCMLRRTCIIGRWRPLCFTVLAYFCLHVFYLHFTRMFLLLQQLSSAADGGGSTFTSINIAQTATRSEKYSYDKQVIPTEQFKIPSNPSSSVSGGENEIDCIGT</sequence>
<dbReference type="EMBL" id="ML977156">
    <property type="protein sequence ID" value="KAF1986682.1"/>
    <property type="molecule type" value="Genomic_DNA"/>
</dbReference>
<dbReference type="AlphaFoldDB" id="A0A6G1H0U8"/>
<accession>A0A6G1H0U8</accession>
<name>A0A6G1H0U8_9PEZI</name>
<feature type="region of interest" description="Disordered" evidence="1">
    <location>
        <begin position="83"/>
        <end position="104"/>
    </location>
</feature>
<evidence type="ECO:0000313" key="3">
    <source>
        <dbReference type="Proteomes" id="UP000800041"/>
    </source>
</evidence>
<evidence type="ECO:0000256" key="1">
    <source>
        <dbReference type="SAM" id="MobiDB-lite"/>
    </source>
</evidence>
<gene>
    <name evidence="2" type="ORF">K402DRAFT_85632</name>
</gene>
<reference evidence="2" key="1">
    <citation type="journal article" date="2020" name="Stud. Mycol.">
        <title>101 Dothideomycetes genomes: a test case for predicting lifestyles and emergence of pathogens.</title>
        <authorList>
            <person name="Haridas S."/>
            <person name="Albert R."/>
            <person name="Binder M."/>
            <person name="Bloem J."/>
            <person name="Labutti K."/>
            <person name="Salamov A."/>
            <person name="Andreopoulos B."/>
            <person name="Baker S."/>
            <person name="Barry K."/>
            <person name="Bills G."/>
            <person name="Bluhm B."/>
            <person name="Cannon C."/>
            <person name="Castanera R."/>
            <person name="Culley D."/>
            <person name="Daum C."/>
            <person name="Ezra D."/>
            <person name="Gonzalez J."/>
            <person name="Henrissat B."/>
            <person name="Kuo A."/>
            <person name="Liang C."/>
            <person name="Lipzen A."/>
            <person name="Lutzoni F."/>
            <person name="Magnuson J."/>
            <person name="Mondo S."/>
            <person name="Nolan M."/>
            <person name="Ohm R."/>
            <person name="Pangilinan J."/>
            <person name="Park H.-J."/>
            <person name="Ramirez L."/>
            <person name="Alfaro M."/>
            <person name="Sun H."/>
            <person name="Tritt A."/>
            <person name="Yoshinaga Y."/>
            <person name="Zwiers L.-H."/>
            <person name="Turgeon B."/>
            <person name="Goodwin S."/>
            <person name="Spatafora J."/>
            <person name="Crous P."/>
            <person name="Grigoriev I."/>
        </authorList>
    </citation>
    <scope>NUCLEOTIDE SEQUENCE</scope>
    <source>
        <strain evidence="2">CBS 113979</strain>
    </source>
</reference>
<protein>
    <submittedName>
        <fullName evidence="2">Uncharacterized protein</fullName>
    </submittedName>
</protein>
<organism evidence="2 3">
    <name type="scientific">Aulographum hederae CBS 113979</name>
    <dbReference type="NCBI Taxonomy" id="1176131"/>
    <lineage>
        <taxon>Eukaryota</taxon>
        <taxon>Fungi</taxon>
        <taxon>Dikarya</taxon>
        <taxon>Ascomycota</taxon>
        <taxon>Pezizomycotina</taxon>
        <taxon>Dothideomycetes</taxon>
        <taxon>Pleosporomycetidae</taxon>
        <taxon>Aulographales</taxon>
        <taxon>Aulographaceae</taxon>
    </lineage>
</organism>
<feature type="compositionally biased region" description="Polar residues" evidence="1">
    <location>
        <begin position="84"/>
        <end position="94"/>
    </location>
</feature>
<proteinExistence type="predicted"/>
<dbReference type="Proteomes" id="UP000800041">
    <property type="component" value="Unassembled WGS sequence"/>
</dbReference>